<reference evidence="2 3" key="1">
    <citation type="journal article" date="2019" name="Int. J. Syst. Evol. Microbiol.">
        <title>The Global Catalogue of Microorganisms (GCM) 10K type strain sequencing project: providing services to taxonomists for standard genome sequencing and annotation.</title>
        <authorList>
            <consortium name="The Broad Institute Genomics Platform"/>
            <consortium name="The Broad Institute Genome Sequencing Center for Infectious Disease"/>
            <person name="Wu L."/>
            <person name="Ma J."/>
        </authorList>
    </citation>
    <scope>NUCLEOTIDE SEQUENCE [LARGE SCALE GENOMIC DNA]</scope>
    <source>
        <strain evidence="2 3">JCM 16013</strain>
    </source>
</reference>
<evidence type="ECO:0000256" key="1">
    <source>
        <dbReference type="SAM" id="MobiDB-lite"/>
    </source>
</evidence>
<sequence>MNSFVPAARRPEDSGLTMYENSRGGAASAASAGPSSTPVFDALILEFRADFRTVPGEPWAPSPVPRFAELSVSGGQFGLPPGPGGL</sequence>
<dbReference type="EMBL" id="BAAAQM010000076">
    <property type="protein sequence ID" value="GAA2002916.1"/>
    <property type="molecule type" value="Genomic_DNA"/>
</dbReference>
<comment type="caution">
    <text evidence="2">The sequence shown here is derived from an EMBL/GenBank/DDBJ whole genome shotgun (WGS) entry which is preliminary data.</text>
</comment>
<organism evidence="2 3">
    <name type="scientific">Catenulispora subtropica</name>
    <dbReference type="NCBI Taxonomy" id="450798"/>
    <lineage>
        <taxon>Bacteria</taxon>
        <taxon>Bacillati</taxon>
        <taxon>Actinomycetota</taxon>
        <taxon>Actinomycetes</taxon>
        <taxon>Catenulisporales</taxon>
        <taxon>Catenulisporaceae</taxon>
        <taxon>Catenulispora</taxon>
    </lineage>
</organism>
<proteinExistence type="predicted"/>
<evidence type="ECO:0000313" key="2">
    <source>
        <dbReference type="EMBL" id="GAA2002916.1"/>
    </source>
</evidence>
<gene>
    <name evidence="2" type="ORF">GCM10009838_81180</name>
</gene>
<feature type="compositionally biased region" description="Low complexity" evidence="1">
    <location>
        <begin position="22"/>
        <end position="35"/>
    </location>
</feature>
<evidence type="ECO:0000313" key="3">
    <source>
        <dbReference type="Proteomes" id="UP001499854"/>
    </source>
</evidence>
<feature type="region of interest" description="Disordered" evidence="1">
    <location>
        <begin position="1"/>
        <end position="35"/>
    </location>
</feature>
<protein>
    <submittedName>
        <fullName evidence="2">Uncharacterized protein</fullName>
    </submittedName>
</protein>
<accession>A0ABN2TB03</accession>
<name>A0ABN2TB03_9ACTN</name>
<keyword evidence="3" id="KW-1185">Reference proteome</keyword>
<dbReference type="Proteomes" id="UP001499854">
    <property type="component" value="Unassembled WGS sequence"/>
</dbReference>